<dbReference type="InParanoid" id="A0A0G4EEG1"/>
<feature type="compositionally biased region" description="Low complexity" evidence="1">
    <location>
        <begin position="125"/>
        <end position="161"/>
    </location>
</feature>
<dbReference type="VEuPathDB" id="CryptoDB:Vbra_7110"/>
<evidence type="ECO:0000256" key="2">
    <source>
        <dbReference type="SAM" id="SignalP"/>
    </source>
</evidence>
<protein>
    <recommendedName>
        <fullName evidence="5">WH2 domain-containing protein</fullName>
    </recommendedName>
</protein>
<keyword evidence="2" id="KW-0732">Signal</keyword>
<accession>A0A0G4EEG1</accession>
<feature type="compositionally biased region" description="Low complexity" evidence="1">
    <location>
        <begin position="66"/>
        <end position="95"/>
    </location>
</feature>
<feature type="compositionally biased region" description="Polar residues" evidence="1">
    <location>
        <begin position="238"/>
        <end position="254"/>
    </location>
</feature>
<feature type="region of interest" description="Disordered" evidence="1">
    <location>
        <begin position="238"/>
        <end position="274"/>
    </location>
</feature>
<feature type="compositionally biased region" description="Low complexity" evidence="1">
    <location>
        <begin position="186"/>
        <end position="211"/>
    </location>
</feature>
<feature type="region of interest" description="Disordered" evidence="1">
    <location>
        <begin position="116"/>
        <end position="168"/>
    </location>
</feature>
<name>A0A0G4EEG1_VITBC</name>
<evidence type="ECO:0008006" key="5">
    <source>
        <dbReference type="Google" id="ProtNLM"/>
    </source>
</evidence>
<evidence type="ECO:0000313" key="3">
    <source>
        <dbReference type="EMBL" id="CEL93773.1"/>
    </source>
</evidence>
<gene>
    <name evidence="3" type="ORF">Vbra_7110</name>
</gene>
<feature type="region of interest" description="Disordered" evidence="1">
    <location>
        <begin position="182"/>
        <end position="220"/>
    </location>
</feature>
<dbReference type="AlphaFoldDB" id="A0A0G4EEG1"/>
<reference evidence="3 4" key="1">
    <citation type="submission" date="2014-11" db="EMBL/GenBank/DDBJ databases">
        <authorList>
            <person name="Zhu J."/>
            <person name="Qi W."/>
            <person name="Song R."/>
        </authorList>
    </citation>
    <scope>NUCLEOTIDE SEQUENCE [LARGE SCALE GENOMIC DNA]</scope>
</reference>
<keyword evidence="4" id="KW-1185">Reference proteome</keyword>
<sequence>MMLVLFSLSSALSGAAAFNAVPSETAAFLQMPSPFIALRPRPAAGNLHMMIETADELNKRLAAMKRGSPARPSYSAPSSGSSYSPPPSSARTSSGYPVTPGVETADDLKMRLAALKKNQPSRPNSYSGYSAPSSYSAPASSSAPSYSAPSTAASSGRTSSGYPVTPGIETADDLKMRLAALKKGQTSRPSYSAPSSSSSYSATSSPARTSSGYPATPGIERKEDLDERMKAIRMRQRVNQVVSGSPATEPTNLFRTAPGGSAPRPSSGYPAQPGIEHADDLAKRLAALKRKIG</sequence>
<evidence type="ECO:0000313" key="4">
    <source>
        <dbReference type="Proteomes" id="UP000041254"/>
    </source>
</evidence>
<dbReference type="Proteomes" id="UP000041254">
    <property type="component" value="Unassembled WGS sequence"/>
</dbReference>
<feature type="chain" id="PRO_5005187635" description="WH2 domain-containing protein" evidence="2">
    <location>
        <begin position="18"/>
        <end position="293"/>
    </location>
</feature>
<feature type="region of interest" description="Disordered" evidence="1">
    <location>
        <begin position="65"/>
        <end position="102"/>
    </location>
</feature>
<dbReference type="EMBL" id="CDMY01000189">
    <property type="protein sequence ID" value="CEL93773.1"/>
    <property type="molecule type" value="Genomic_DNA"/>
</dbReference>
<feature type="signal peptide" evidence="2">
    <location>
        <begin position="1"/>
        <end position="17"/>
    </location>
</feature>
<organism evidence="3 4">
    <name type="scientific">Vitrella brassicaformis (strain CCMP3155)</name>
    <dbReference type="NCBI Taxonomy" id="1169540"/>
    <lineage>
        <taxon>Eukaryota</taxon>
        <taxon>Sar</taxon>
        <taxon>Alveolata</taxon>
        <taxon>Colpodellida</taxon>
        <taxon>Vitrellaceae</taxon>
        <taxon>Vitrella</taxon>
    </lineage>
</organism>
<proteinExistence type="predicted"/>
<evidence type="ECO:0000256" key="1">
    <source>
        <dbReference type="SAM" id="MobiDB-lite"/>
    </source>
</evidence>